<organism evidence="1 2">
    <name type="scientific">Mycobacteroides chelonae</name>
    <name type="common">Mycobacterium chelonae</name>
    <dbReference type="NCBI Taxonomy" id="1774"/>
    <lineage>
        <taxon>Bacteria</taxon>
        <taxon>Bacillati</taxon>
        <taxon>Actinomycetota</taxon>
        <taxon>Actinomycetes</taxon>
        <taxon>Mycobacteriales</taxon>
        <taxon>Mycobacteriaceae</taxon>
        <taxon>Mycobacteroides</taxon>
    </lineage>
</organism>
<dbReference type="Proteomes" id="UP000180043">
    <property type="component" value="Unassembled WGS sequence"/>
</dbReference>
<protein>
    <recommendedName>
        <fullName evidence="3">DUF2384 domain-containing protein</fullName>
    </recommendedName>
</protein>
<comment type="caution">
    <text evidence="1">The sequence shown here is derived from an EMBL/GenBank/DDBJ whole genome shotgun (WGS) entry which is preliminary data.</text>
</comment>
<gene>
    <name evidence="1" type="ORF">BKG82_12645</name>
</gene>
<name>A0A1S1LTM8_MYCCH</name>
<accession>A0A1S1LTM8</accession>
<dbReference type="EMBL" id="MLIQ01000014">
    <property type="protein sequence ID" value="OHU57038.1"/>
    <property type="molecule type" value="Genomic_DNA"/>
</dbReference>
<sequence length="111" mass="11708">MASGAVDAEPSLDPREVVMAQARMILGDPLAALVNGSLSEPADSGQRDVQFMRSSVALAAFRLVAERNGEGLAKNWLISANGMADEAPVDLLYQGRYSDVMAAAETLVLSQ</sequence>
<evidence type="ECO:0000313" key="2">
    <source>
        <dbReference type="Proteomes" id="UP000180043"/>
    </source>
</evidence>
<dbReference type="AlphaFoldDB" id="A0A1S1LTM8"/>
<evidence type="ECO:0000313" key="1">
    <source>
        <dbReference type="EMBL" id="OHU57038.1"/>
    </source>
</evidence>
<proteinExistence type="predicted"/>
<evidence type="ECO:0008006" key="3">
    <source>
        <dbReference type="Google" id="ProtNLM"/>
    </source>
</evidence>
<reference evidence="1 2" key="1">
    <citation type="submission" date="2016-10" db="EMBL/GenBank/DDBJ databases">
        <title>Evaluation of Human, Veterinary and Environmental Mycobacterium chelonae Isolates by Core Genome Phylogenomic Analysis, Targeted Gene Comparison, and Anti-microbial Susceptibility Patterns: A Tale of Mistaken Identities.</title>
        <authorList>
            <person name="Fogelson S.B."/>
            <person name="Camus A.C."/>
            <person name="Lorenz W."/>
            <person name="Vasireddy R."/>
            <person name="Vasireddy S."/>
            <person name="Smith T."/>
            <person name="Brown-Elliott B.A."/>
            <person name="Wallace R.J.Jr."/>
            <person name="Hasan N.A."/>
            <person name="Reischl U."/>
            <person name="Sanchez S."/>
        </authorList>
    </citation>
    <scope>NUCLEOTIDE SEQUENCE [LARGE SCALE GENOMIC DNA]</scope>
    <source>
        <strain evidence="1 2">15515</strain>
    </source>
</reference>